<protein>
    <recommendedName>
        <fullName evidence="3">HEAT repeat-containing protein</fullName>
    </recommendedName>
</protein>
<dbReference type="InterPro" id="IPR011989">
    <property type="entry name" value="ARM-like"/>
</dbReference>
<dbReference type="RefSeq" id="WP_078671438.1">
    <property type="nucleotide sequence ID" value="NZ_FUWZ01000004.1"/>
</dbReference>
<sequence length="721" mass="80157">MDLSQTIATIRERRNAGTEQALLMLNMVPLSDTDNKYTLLSTAAHHLNDPAVVSQWITLIAAETDTQLKADMLQRLAAVGLQQIPDKAAFADLLANALQQDESRDIILPLLGRLSLSYPPARERLIAFYRQQHNADVNRLVLSWLLIPVHATEADLSFYHSLLDSTDTDDKLLLLNRLLLRDQLTPEQIAQQLQPATPDVIKDMVLRFCFDRSTVLPAALCGLVRSDKNPAIRRGSIQLLAVHGVSENEVLDTILHALREDPDPAVRQAAMFVFAYSLTLTPATIEHLALCLQTEKEIPVALQLLQLLAPYTEKNEALSEALWQLLDRDIAVDLAATIYDILGRLVPVKPLLLERFMTAYEKEQHDTCKAVILKAITSAMNTGESWNQFYLRALEAPSAAIRSWAVQAMLYLPLTPDNNSTIAAAAPALLQPELPPRQQRLLARKISCIPQLPAAAVQVFSQLADHSNDGELQSIATKVQEKAIAHNGGAQVNWEQWLHKAEVAGDLNGIFPHIWLFYDDNPTMADKILFAAINPSNGGSLYQSGVTDIEVLQFLSVKSGVSDEMSRYALNQLLHTDLGNESKFKWYLLVLKSNPASADLREGLWQLLEKRGRYLNMIQLDELLRIIWKDQLENVFRQHLLQQTTAAGAVPYLQYLEANNSWEPVPALLKDAAQLPGMLSDSSFKEALQRACRAAGVDIDDLLRSIAPPPAPREDGPGFAD</sequence>
<dbReference type="InterPro" id="IPR016024">
    <property type="entry name" value="ARM-type_fold"/>
</dbReference>
<accession>A0A1T4T6S4</accession>
<organism evidence="1 2">
    <name type="scientific">Chitinophaga eiseniae</name>
    <dbReference type="NCBI Taxonomy" id="634771"/>
    <lineage>
        <taxon>Bacteria</taxon>
        <taxon>Pseudomonadati</taxon>
        <taxon>Bacteroidota</taxon>
        <taxon>Chitinophagia</taxon>
        <taxon>Chitinophagales</taxon>
        <taxon>Chitinophagaceae</taxon>
        <taxon>Chitinophaga</taxon>
    </lineage>
</organism>
<dbReference type="EMBL" id="FUWZ01000004">
    <property type="protein sequence ID" value="SKA36230.1"/>
    <property type="molecule type" value="Genomic_DNA"/>
</dbReference>
<dbReference type="SUPFAM" id="SSF48371">
    <property type="entry name" value="ARM repeat"/>
    <property type="match status" value="1"/>
</dbReference>
<name>A0A1T4T6S4_9BACT</name>
<dbReference type="AlphaFoldDB" id="A0A1T4T6S4"/>
<keyword evidence="2" id="KW-1185">Reference proteome</keyword>
<evidence type="ECO:0008006" key="3">
    <source>
        <dbReference type="Google" id="ProtNLM"/>
    </source>
</evidence>
<dbReference type="OrthoDB" id="606040at2"/>
<dbReference type="STRING" id="634771.SAMN04488128_10466"/>
<evidence type="ECO:0000313" key="1">
    <source>
        <dbReference type="EMBL" id="SKA36230.1"/>
    </source>
</evidence>
<reference evidence="2" key="1">
    <citation type="submission" date="2017-02" db="EMBL/GenBank/DDBJ databases">
        <authorList>
            <person name="Varghese N."/>
            <person name="Submissions S."/>
        </authorList>
    </citation>
    <scope>NUCLEOTIDE SEQUENCE [LARGE SCALE GENOMIC DNA]</scope>
    <source>
        <strain evidence="2">DSM 22224</strain>
    </source>
</reference>
<gene>
    <name evidence="1" type="ORF">SAMN04488128_10466</name>
</gene>
<dbReference type="Gene3D" id="1.25.10.10">
    <property type="entry name" value="Leucine-rich Repeat Variant"/>
    <property type="match status" value="1"/>
</dbReference>
<evidence type="ECO:0000313" key="2">
    <source>
        <dbReference type="Proteomes" id="UP000190367"/>
    </source>
</evidence>
<dbReference type="Proteomes" id="UP000190367">
    <property type="component" value="Unassembled WGS sequence"/>
</dbReference>
<proteinExistence type="predicted"/>